<evidence type="ECO:0000313" key="2">
    <source>
        <dbReference type="Proteomes" id="UP001415169"/>
    </source>
</evidence>
<gene>
    <name evidence="1" type="ORF">GCM10022286_05510</name>
</gene>
<protein>
    <submittedName>
        <fullName evidence="1">Uncharacterized protein</fullName>
    </submittedName>
</protein>
<proteinExistence type="predicted"/>
<keyword evidence="2" id="KW-1185">Reference proteome</keyword>
<sequence>MLFAVTRRYARLGRARRRLRLKRNGNTIVSWDAGRRNIVRGDGYGHTVIGGWAGNRLCHQASLR</sequence>
<reference evidence="1" key="2">
    <citation type="submission" date="2023-12" db="EMBL/GenBank/DDBJ databases">
        <authorList>
            <person name="Sun Q."/>
            <person name="Inoue M."/>
        </authorList>
    </citation>
    <scope>NUCLEOTIDE SEQUENCE</scope>
    <source>
        <strain evidence="1">JCM 17590</strain>
    </source>
</reference>
<dbReference type="EMBL" id="BAABBV010000001">
    <property type="protein sequence ID" value="GAA4155895.1"/>
    <property type="molecule type" value="Genomic_DNA"/>
</dbReference>
<accession>A0ABP7ZF62</accession>
<evidence type="ECO:0000313" key="1">
    <source>
        <dbReference type="EMBL" id="GAA4155895.1"/>
    </source>
</evidence>
<organism evidence="1 2">
    <name type="scientific">Gryllotalpicola daejeonensis</name>
    <dbReference type="NCBI Taxonomy" id="993087"/>
    <lineage>
        <taxon>Bacteria</taxon>
        <taxon>Bacillati</taxon>
        <taxon>Actinomycetota</taxon>
        <taxon>Actinomycetes</taxon>
        <taxon>Micrococcales</taxon>
        <taxon>Microbacteriaceae</taxon>
        <taxon>Gryllotalpicola</taxon>
    </lineage>
</organism>
<reference evidence="1" key="1">
    <citation type="journal article" date="2014" name="Int. J. Syst. Evol. Microbiol.">
        <title>Complete genome of a new Firmicutes species belonging to the dominant human colonic microbiota ('Ruminococcus bicirculans') reveals two chromosomes and a selective capacity to utilize plant glucans.</title>
        <authorList>
            <consortium name="NISC Comparative Sequencing Program"/>
            <person name="Wegmann U."/>
            <person name="Louis P."/>
            <person name="Goesmann A."/>
            <person name="Henrissat B."/>
            <person name="Duncan S.H."/>
            <person name="Flint H.J."/>
        </authorList>
    </citation>
    <scope>NUCLEOTIDE SEQUENCE</scope>
    <source>
        <strain evidence="1">JCM 17590</strain>
    </source>
</reference>
<comment type="caution">
    <text evidence="1">The sequence shown here is derived from an EMBL/GenBank/DDBJ whole genome shotgun (WGS) entry which is preliminary data.</text>
</comment>
<name>A0ABP7ZF62_9MICO</name>
<dbReference type="Proteomes" id="UP001415169">
    <property type="component" value="Unassembled WGS sequence"/>
</dbReference>